<dbReference type="InterPro" id="IPR019705">
    <property type="entry name" value="DUF2594"/>
</dbReference>
<sequence length="74" mass="8209">MNTNDFPTAATPESLAHEVSCMKALMTLMLKSIGQADAGKIIVNMEKHIAQLDDPTQAEIFSTTIKQIKTVYRR</sequence>
<accession>A0ABY8G6E4</accession>
<evidence type="ECO:0000313" key="1">
    <source>
        <dbReference type="EMBL" id="WFN55499.1"/>
    </source>
</evidence>
<name>A0ABY8G6E4_9GAMM</name>
<dbReference type="Proteomes" id="UP001219630">
    <property type="component" value="Chromosome"/>
</dbReference>
<dbReference type="NCBIfam" id="NF007904">
    <property type="entry name" value="PRK10613.1"/>
    <property type="match status" value="1"/>
</dbReference>
<keyword evidence="2" id="KW-1185">Reference proteome</keyword>
<gene>
    <name evidence="1" type="ORF">O1Q98_18210</name>
</gene>
<proteinExistence type="predicted"/>
<dbReference type="EMBL" id="CP114280">
    <property type="protein sequence ID" value="WFN55499.1"/>
    <property type="molecule type" value="Genomic_DNA"/>
</dbReference>
<dbReference type="RefSeq" id="WP_125258869.1">
    <property type="nucleotide sequence ID" value="NZ_CP114280.1"/>
</dbReference>
<dbReference type="Pfam" id="PF10769">
    <property type="entry name" value="DUF2594"/>
    <property type="match status" value="1"/>
</dbReference>
<organism evidence="1 2">
    <name type="scientific">Dickeya lacustris</name>
    <dbReference type="NCBI Taxonomy" id="2259638"/>
    <lineage>
        <taxon>Bacteria</taxon>
        <taxon>Pseudomonadati</taxon>
        <taxon>Pseudomonadota</taxon>
        <taxon>Gammaproteobacteria</taxon>
        <taxon>Enterobacterales</taxon>
        <taxon>Pectobacteriaceae</taxon>
        <taxon>Dickeya</taxon>
    </lineage>
</organism>
<protein>
    <submittedName>
        <fullName evidence="1">DUF2594 family protein</fullName>
    </submittedName>
</protein>
<evidence type="ECO:0000313" key="2">
    <source>
        <dbReference type="Proteomes" id="UP001219630"/>
    </source>
</evidence>
<reference evidence="1 2" key="1">
    <citation type="submission" date="2022-12" db="EMBL/GenBank/DDBJ databases">
        <title>Complete genome sequencing of Dickeya lacustris type strain LMG30899.</title>
        <authorList>
            <person name="Dobhal S."/>
            <person name="Arizala D."/>
            <person name="Arif M."/>
        </authorList>
    </citation>
    <scope>NUCLEOTIDE SEQUENCE [LARGE SCALE GENOMIC DNA]</scope>
    <source>
        <strain evidence="1 2">LMG30899</strain>
    </source>
</reference>